<dbReference type="Pfam" id="PF01565">
    <property type="entry name" value="FAD_binding_4"/>
    <property type="match status" value="1"/>
</dbReference>
<proteinExistence type="predicted"/>
<keyword evidence="1" id="KW-0285">Flavoprotein</keyword>
<dbReference type="InterPro" id="IPR016164">
    <property type="entry name" value="FAD-linked_Oxase-like_C"/>
</dbReference>
<organism evidence="4 5">
    <name type="scientific">Methylocapsa polymorpha</name>
    <dbReference type="NCBI Taxonomy" id="3080828"/>
    <lineage>
        <taxon>Bacteria</taxon>
        <taxon>Pseudomonadati</taxon>
        <taxon>Pseudomonadota</taxon>
        <taxon>Alphaproteobacteria</taxon>
        <taxon>Hyphomicrobiales</taxon>
        <taxon>Beijerinckiaceae</taxon>
        <taxon>Methylocapsa</taxon>
    </lineage>
</organism>
<evidence type="ECO:0000313" key="5">
    <source>
        <dbReference type="Proteomes" id="UP001626536"/>
    </source>
</evidence>
<dbReference type="Gene3D" id="3.30.465.10">
    <property type="match status" value="1"/>
</dbReference>
<dbReference type="GO" id="GO:0019154">
    <property type="term" value="F:glycolate dehydrogenase activity"/>
    <property type="evidence" value="ECO:0007669"/>
    <property type="project" value="UniProtKB-EC"/>
</dbReference>
<dbReference type="RefSeq" id="WP_407340957.1">
    <property type="nucleotide sequence ID" value="NZ_CP136862.1"/>
</dbReference>
<dbReference type="SUPFAM" id="SSF56176">
    <property type="entry name" value="FAD-binding/transporter-associated domain-like"/>
    <property type="match status" value="1"/>
</dbReference>
<sequence>MSPLVPADPAEVAAAVTLAAASKTPLSITGLGSKSALGRPGKALRSLDLSALSGVIFYEPEELVISALAATPIEQIEALLAAQNQELAFEPMSFGALHGSGPGTLGGCLMTNLSGPRRIKAGAARDHVLGLKAVSGRGEAFKAGGRVVKNVTGYDLPRGLAGSFGTLAVATEITFKVLPRAETLATLILPGLEPAPAIEALCAAMGAPVDVSGAAHLPALSAKRQGFPTAITALRLEGFAPSVNERFERLAASLKPFAAAERLDPAASNSLWRAIRDVAPLANPSENLIWKISVAPTAGPKIAEAAAKAFPCEALFDWSGGLVWLALEPSPEVGSDAGAAVIRRAIAQNGGGHATLVRAPAELRAQMDVFEPQLEALASLSRRLKAAFDPHGILEPGRLFAEF</sequence>
<dbReference type="InterPro" id="IPR016171">
    <property type="entry name" value="Vanillyl_alc_oxidase_C-sub2"/>
</dbReference>
<name>A0ABZ0HWS0_9HYPH</name>
<gene>
    <name evidence="4" type="primary">glcE</name>
    <name evidence="4" type="ORF">RZS28_08935</name>
</gene>
<accession>A0ABZ0HWS0</accession>
<keyword evidence="2" id="KW-0274">FAD</keyword>
<evidence type="ECO:0000259" key="3">
    <source>
        <dbReference type="Pfam" id="PF01565"/>
    </source>
</evidence>
<dbReference type="InterPro" id="IPR036318">
    <property type="entry name" value="FAD-bd_PCMH-like_sf"/>
</dbReference>
<dbReference type="PANTHER" id="PTHR11748">
    <property type="entry name" value="D-LACTATE DEHYDROGENASE"/>
    <property type="match status" value="1"/>
</dbReference>
<evidence type="ECO:0000313" key="4">
    <source>
        <dbReference type="EMBL" id="WOJ91360.1"/>
    </source>
</evidence>
<reference evidence="4 5" key="1">
    <citation type="submission" date="2023-10" db="EMBL/GenBank/DDBJ databases">
        <title>Novel methanotroph of the genus Methylocapsa from a subarctic wetland.</title>
        <authorList>
            <person name="Belova S.E."/>
            <person name="Oshkin I.Y."/>
            <person name="Miroshnikov K."/>
            <person name="Dedysh S.N."/>
        </authorList>
    </citation>
    <scope>NUCLEOTIDE SEQUENCE [LARGE SCALE GENOMIC DNA]</scope>
    <source>
        <strain evidence="4 5">RX1</strain>
    </source>
</reference>
<dbReference type="InterPro" id="IPR016169">
    <property type="entry name" value="FAD-bd_PCMH_sub2"/>
</dbReference>
<dbReference type="Gene3D" id="1.10.45.10">
    <property type="entry name" value="Vanillyl-alcohol Oxidase, Chain A, domain 4"/>
    <property type="match status" value="1"/>
</dbReference>
<dbReference type="EMBL" id="CP136862">
    <property type="protein sequence ID" value="WOJ91360.1"/>
    <property type="molecule type" value="Genomic_DNA"/>
</dbReference>
<dbReference type="SUPFAM" id="SSF55103">
    <property type="entry name" value="FAD-linked oxidases, C-terminal domain"/>
    <property type="match status" value="1"/>
</dbReference>
<feature type="domain" description="FAD linked oxidase N-terminal" evidence="3">
    <location>
        <begin position="5"/>
        <end position="143"/>
    </location>
</feature>
<dbReference type="EC" id="1.1.99.14" evidence="4"/>
<protein>
    <submittedName>
        <fullName evidence="4">Glycolate oxidase subunit GlcE</fullName>
        <ecNumber evidence="4">1.1.99.14</ecNumber>
    </submittedName>
</protein>
<dbReference type="NCBIfam" id="NF008439">
    <property type="entry name" value="PRK11282.1"/>
    <property type="match status" value="1"/>
</dbReference>
<keyword evidence="5" id="KW-1185">Reference proteome</keyword>
<dbReference type="InterPro" id="IPR006094">
    <property type="entry name" value="Oxid_FAD_bind_N"/>
</dbReference>
<evidence type="ECO:0000256" key="2">
    <source>
        <dbReference type="ARBA" id="ARBA00022827"/>
    </source>
</evidence>
<evidence type="ECO:0000256" key="1">
    <source>
        <dbReference type="ARBA" id="ARBA00022630"/>
    </source>
</evidence>
<dbReference type="Proteomes" id="UP001626536">
    <property type="component" value="Chromosome"/>
</dbReference>
<keyword evidence="4" id="KW-0560">Oxidoreductase</keyword>
<dbReference type="PANTHER" id="PTHR11748:SF103">
    <property type="entry name" value="GLYCOLATE OXIDASE SUBUNIT GLCE"/>
    <property type="match status" value="1"/>
</dbReference>